<evidence type="ECO:0000313" key="1">
    <source>
        <dbReference type="EMBL" id="AKZ62388.1"/>
    </source>
</evidence>
<proteinExistence type="predicted"/>
<dbReference type="InterPro" id="IPR021332">
    <property type="entry name" value="DUF2944"/>
</dbReference>
<dbReference type="EMBL" id="CP011409">
    <property type="protein sequence ID" value="AKZ62388.1"/>
    <property type="molecule type" value="Genomic_DNA"/>
</dbReference>
<evidence type="ECO:0008006" key="3">
    <source>
        <dbReference type="Google" id="ProtNLM"/>
    </source>
</evidence>
<reference evidence="2" key="1">
    <citation type="journal article" date="2015" name="Genome Announc.">
        <title>Complete Genome Sequence of Herbaspirillum hiltneri N3 (DSM 17495), Isolated from Surface-Sterilized Wheat Roots.</title>
        <authorList>
            <person name="Guizelini D."/>
            <person name="Saizaki P.M."/>
            <person name="Coimbra N.A."/>
            <person name="Weiss V.A."/>
            <person name="Faoro H."/>
            <person name="Sfeir M.Z."/>
            <person name="Baura V.A."/>
            <person name="Monteiro R.A."/>
            <person name="Chubatsu L.S."/>
            <person name="Souza E.M."/>
            <person name="Cruz L.M."/>
            <person name="Pedrosa F.O."/>
            <person name="Raittz R.T."/>
            <person name="Marchaukoski J.N."/>
            <person name="Steffens M.B."/>
        </authorList>
    </citation>
    <scope>NUCLEOTIDE SEQUENCE [LARGE SCALE GENOMIC DNA]</scope>
    <source>
        <strain evidence="2">N3</strain>
    </source>
</reference>
<dbReference type="Pfam" id="PF11161">
    <property type="entry name" value="DUF2944"/>
    <property type="match status" value="1"/>
</dbReference>
<sequence>MDDVVRQAMAKWPNVPHCFGWLKLDARGHWRMRDERAQQQNLPGDRIAHPALLGFINRNYTHDEQGRWYFQNGPQRVYVDLELTPHVVRTDPVAGFITQTGDTLQAISGAWLTREGQLVLVSDAVVAALDDRDAAAVLATLTVAGRPASDDEIMEWLDGSDAAALVFSHGGNLLHLQRTSNAELAERFGFVAQPRATA</sequence>
<protein>
    <recommendedName>
        <fullName evidence="3">DUF2946 family protein</fullName>
    </recommendedName>
</protein>
<accession>A0ABM5UYS5</accession>
<gene>
    <name evidence="1" type="ORF">F506_06610</name>
</gene>
<name>A0ABM5UYS5_9BURK</name>
<keyword evidence="2" id="KW-1185">Reference proteome</keyword>
<evidence type="ECO:0000313" key="2">
    <source>
        <dbReference type="Proteomes" id="UP000063429"/>
    </source>
</evidence>
<dbReference type="RefSeq" id="WP_053195949.1">
    <property type="nucleotide sequence ID" value="NZ_CP011409.1"/>
</dbReference>
<organism evidence="1 2">
    <name type="scientific">Herbaspirillum hiltneri N3</name>
    <dbReference type="NCBI Taxonomy" id="1262470"/>
    <lineage>
        <taxon>Bacteria</taxon>
        <taxon>Pseudomonadati</taxon>
        <taxon>Pseudomonadota</taxon>
        <taxon>Betaproteobacteria</taxon>
        <taxon>Burkholderiales</taxon>
        <taxon>Oxalobacteraceae</taxon>
        <taxon>Herbaspirillum</taxon>
    </lineage>
</organism>
<dbReference type="Proteomes" id="UP000063429">
    <property type="component" value="Chromosome"/>
</dbReference>